<evidence type="ECO:0000259" key="2">
    <source>
        <dbReference type="Pfam" id="PF00296"/>
    </source>
</evidence>
<keyword evidence="4" id="KW-1185">Reference proteome</keyword>
<proteinExistence type="predicted"/>
<dbReference type="Pfam" id="PF00296">
    <property type="entry name" value="Bac_luciferase"/>
    <property type="match status" value="1"/>
</dbReference>
<accession>A0ABX7PSX7</accession>
<name>A0ABX7PSX7_9ACTN</name>
<dbReference type="InterPro" id="IPR011251">
    <property type="entry name" value="Luciferase-like_dom"/>
</dbReference>
<dbReference type="PANTHER" id="PTHR43244:SF1">
    <property type="entry name" value="5,10-METHYLENETETRAHYDROMETHANOPTERIN REDUCTASE"/>
    <property type="match status" value="1"/>
</dbReference>
<dbReference type="InterPro" id="IPR019921">
    <property type="entry name" value="Lucif-like_OxRdtase_Rv2161c"/>
</dbReference>
<keyword evidence="1" id="KW-0560">Oxidoreductase</keyword>
<dbReference type="CDD" id="cd01097">
    <property type="entry name" value="Tetrahydromethanopterin_reductase"/>
    <property type="match status" value="1"/>
</dbReference>
<dbReference type="PANTHER" id="PTHR43244">
    <property type="match status" value="1"/>
</dbReference>
<dbReference type="Gene3D" id="3.20.20.30">
    <property type="entry name" value="Luciferase-like domain"/>
    <property type="match status" value="1"/>
</dbReference>
<dbReference type="Proteomes" id="UP000662818">
    <property type="component" value="Chromosome"/>
</dbReference>
<feature type="domain" description="Luciferase-like" evidence="2">
    <location>
        <begin position="17"/>
        <end position="239"/>
    </location>
</feature>
<dbReference type="InterPro" id="IPR036661">
    <property type="entry name" value="Luciferase-like_sf"/>
</dbReference>
<evidence type="ECO:0000313" key="4">
    <source>
        <dbReference type="Proteomes" id="UP000662818"/>
    </source>
</evidence>
<dbReference type="SUPFAM" id="SSF51679">
    <property type="entry name" value="Bacterial luciferase-like"/>
    <property type="match status" value="1"/>
</dbReference>
<dbReference type="EMBL" id="CP022295">
    <property type="protein sequence ID" value="QSR28800.1"/>
    <property type="molecule type" value="Genomic_DNA"/>
</dbReference>
<evidence type="ECO:0000256" key="1">
    <source>
        <dbReference type="ARBA" id="ARBA00023002"/>
    </source>
</evidence>
<protein>
    <submittedName>
        <fullName evidence="3">LLM class F420-dependent oxidoreductase</fullName>
    </submittedName>
</protein>
<dbReference type="InterPro" id="IPR050564">
    <property type="entry name" value="F420-G6PD/mer"/>
</dbReference>
<gene>
    <name evidence="3" type="ORF">CFH99_24565</name>
</gene>
<evidence type="ECO:0000313" key="3">
    <source>
        <dbReference type="EMBL" id="QSR28800.1"/>
    </source>
</evidence>
<dbReference type="RefSeq" id="WP_207007691.1">
    <property type="nucleotide sequence ID" value="NZ_CP022295.1"/>
</dbReference>
<reference evidence="3 4" key="1">
    <citation type="submission" date="2017-06" db="EMBL/GenBank/DDBJ databases">
        <title>Complete Genome Sequence of the Soil Carbazole-Degrading Bacterium Nocardioides aromaticivorans IC177.</title>
        <authorList>
            <person name="Vejarano F."/>
            <person name="Suzuki-Minakuchi C."/>
            <person name="Ohtsubo Y."/>
            <person name="Tsuda M."/>
            <person name="Okada K."/>
            <person name="Nojiri H."/>
        </authorList>
    </citation>
    <scope>NUCLEOTIDE SEQUENCE [LARGE SCALE GENOMIC DNA]</scope>
    <source>
        <strain evidence="3 4">IC177</strain>
    </source>
</reference>
<dbReference type="NCBIfam" id="TIGR03619">
    <property type="entry name" value="F420_Rv2161c"/>
    <property type="match status" value="1"/>
</dbReference>
<sequence length="287" mass="31561">MKIGAVYFFTDDGPDPVEFGKAAEGYGFESLFFPEHTHFPLSRKTPYPSAYGGGELPSFYLHTHDQFIIMSMIASQTTTLKLGTGVCLLAQHDPIAKAKQYATLDYLTGGRVIAGVGFGWNVDEAEAHGVNWKKRFSIVRDKVGVMRALWNEEEASFDGPEASLAPSWSWPKPKQAGGPPIYLGGAGPTTMRHAAQWADAWYVVPPPDDPTLERVIPQFWSICDEVGRDRDSIKIAVASAPPDPAILEKYIEQGVDRAALWIDPADNPDQGMRNLEDVAKILPHFTG</sequence>
<organism evidence="3 4">
    <name type="scientific">Nocardioides aromaticivorans</name>
    <dbReference type="NCBI Taxonomy" id="200618"/>
    <lineage>
        <taxon>Bacteria</taxon>
        <taxon>Bacillati</taxon>
        <taxon>Actinomycetota</taxon>
        <taxon>Actinomycetes</taxon>
        <taxon>Propionibacteriales</taxon>
        <taxon>Nocardioidaceae</taxon>
        <taxon>Nocardioides</taxon>
    </lineage>
</organism>